<proteinExistence type="predicted"/>
<protein>
    <submittedName>
        <fullName evidence="2">Kinesin-like protein KIN-7H isoform X1</fullName>
    </submittedName>
</protein>
<dbReference type="GeneID" id="94194419"/>
<evidence type="ECO:0000313" key="2">
    <source>
        <dbReference type="EMBL" id="GIX62938.1"/>
    </source>
</evidence>
<keyword evidence="3" id="KW-1185">Reference proteome</keyword>
<gene>
    <name evidence="2" type="ORF">BcabD6B2_23730</name>
</gene>
<dbReference type="Proteomes" id="UP001497744">
    <property type="component" value="Unassembled WGS sequence"/>
</dbReference>
<dbReference type="EMBL" id="BPLF01000002">
    <property type="protein sequence ID" value="GIX62938.1"/>
    <property type="molecule type" value="Genomic_DNA"/>
</dbReference>
<comment type="caution">
    <text evidence="2">The sequence shown here is derived from an EMBL/GenBank/DDBJ whole genome shotgun (WGS) entry which is preliminary data.</text>
</comment>
<accession>A0AAV4LS14</accession>
<evidence type="ECO:0000256" key="1">
    <source>
        <dbReference type="SAM" id="MobiDB-lite"/>
    </source>
</evidence>
<sequence>MLQASPGAGSVPVDPMSSTMTLPRAASATLSYGVEHGRVDGVDEARDVRYGAGRGGGAQDPISGAVDDAHGEVLDVAAREVEDGVPEDVELLARGRLGEEAHEPEKGEGVREGAEALQVRRDLGVEELQHGVELLQLVLHEGARGDIVVLEVAVEEARDGAQEQLAEVVVEEHQGHEGGVDGTGERL</sequence>
<name>A0AAV4LS14_BABCB</name>
<organism evidence="2 3">
    <name type="scientific">Babesia caballi</name>
    <dbReference type="NCBI Taxonomy" id="5871"/>
    <lineage>
        <taxon>Eukaryota</taxon>
        <taxon>Sar</taxon>
        <taxon>Alveolata</taxon>
        <taxon>Apicomplexa</taxon>
        <taxon>Aconoidasida</taxon>
        <taxon>Piroplasmida</taxon>
        <taxon>Babesiidae</taxon>
        <taxon>Babesia</taxon>
    </lineage>
</organism>
<evidence type="ECO:0000313" key="3">
    <source>
        <dbReference type="Proteomes" id="UP001497744"/>
    </source>
</evidence>
<feature type="region of interest" description="Disordered" evidence="1">
    <location>
        <begin position="94"/>
        <end position="113"/>
    </location>
</feature>
<dbReference type="AlphaFoldDB" id="A0AAV4LS14"/>
<dbReference type="RefSeq" id="XP_067715007.1">
    <property type="nucleotide sequence ID" value="XM_067858906.1"/>
</dbReference>
<reference evidence="2 3" key="1">
    <citation type="submission" date="2021-06" db="EMBL/GenBank/DDBJ databases">
        <title>Genome sequence of Babesia caballi.</title>
        <authorList>
            <person name="Yamagishi J."/>
            <person name="Kidaka T."/>
            <person name="Ochi A."/>
        </authorList>
    </citation>
    <scope>NUCLEOTIDE SEQUENCE [LARGE SCALE GENOMIC DNA]</scope>
    <source>
        <strain evidence="2">USDA-D6B2</strain>
    </source>
</reference>